<feature type="region of interest" description="Disordered" evidence="1">
    <location>
        <begin position="112"/>
        <end position="131"/>
    </location>
</feature>
<proteinExistence type="predicted"/>
<reference evidence="2 3" key="1">
    <citation type="submission" date="2019-04" db="EMBL/GenBank/DDBJ databases">
        <title>Friends and foes A comparative genomics study of 23 Aspergillus species from section Flavi.</title>
        <authorList>
            <consortium name="DOE Joint Genome Institute"/>
            <person name="Kjaerbolling I."/>
            <person name="Vesth T."/>
            <person name="Frisvad J.C."/>
            <person name="Nybo J.L."/>
            <person name="Theobald S."/>
            <person name="Kildgaard S."/>
            <person name="Isbrandt T."/>
            <person name="Kuo A."/>
            <person name="Sato A."/>
            <person name="Lyhne E.K."/>
            <person name="Kogle M.E."/>
            <person name="Wiebenga A."/>
            <person name="Kun R.S."/>
            <person name="Lubbers R.J."/>
            <person name="Makela M.R."/>
            <person name="Barry K."/>
            <person name="Chovatia M."/>
            <person name="Clum A."/>
            <person name="Daum C."/>
            <person name="Haridas S."/>
            <person name="He G."/>
            <person name="LaButti K."/>
            <person name="Lipzen A."/>
            <person name="Mondo S."/>
            <person name="Riley R."/>
            <person name="Salamov A."/>
            <person name="Simmons B.A."/>
            <person name="Magnuson J.K."/>
            <person name="Henrissat B."/>
            <person name="Mortensen U.H."/>
            <person name="Larsen T.O."/>
            <person name="Devries R.P."/>
            <person name="Grigoriev I.V."/>
            <person name="Machida M."/>
            <person name="Baker S.E."/>
            <person name="Andersen M.R."/>
        </authorList>
    </citation>
    <scope>NUCLEOTIDE SEQUENCE [LARGE SCALE GENOMIC DNA]</scope>
    <source>
        <strain evidence="2 3">CBS 151.66</strain>
    </source>
</reference>
<gene>
    <name evidence="2" type="ORF">BDV29DRAFT_161190</name>
</gene>
<name>A0A5N5WM94_9EURO</name>
<accession>A0A5N5WM94</accession>
<dbReference type="Proteomes" id="UP000326565">
    <property type="component" value="Unassembled WGS sequence"/>
</dbReference>
<evidence type="ECO:0000313" key="2">
    <source>
        <dbReference type="EMBL" id="KAB8069671.1"/>
    </source>
</evidence>
<dbReference type="AlphaFoldDB" id="A0A5N5WM94"/>
<protein>
    <recommendedName>
        <fullName evidence="4">Spherulation-specific family 4-domain-containing protein</fullName>
    </recommendedName>
</protein>
<dbReference type="EMBL" id="ML732331">
    <property type="protein sequence ID" value="KAB8069671.1"/>
    <property type="molecule type" value="Genomic_DNA"/>
</dbReference>
<evidence type="ECO:0000313" key="3">
    <source>
        <dbReference type="Proteomes" id="UP000326565"/>
    </source>
</evidence>
<keyword evidence="3" id="KW-1185">Reference proteome</keyword>
<dbReference type="OrthoDB" id="1896086at2759"/>
<evidence type="ECO:0008006" key="4">
    <source>
        <dbReference type="Google" id="ProtNLM"/>
    </source>
</evidence>
<organism evidence="2 3">
    <name type="scientific">Aspergillus leporis</name>
    <dbReference type="NCBI Taxonomy" id="41062"/>
    <lineage>
        <taxon>Eukaryota</taxon>
        <taxon>Fungi</taxon>
        <taxon>Dikarya</taxon>
        <taxon>Ascomycota</taxon>
        <taxon>Pezizomycotina</taxon>
        <taxon>Eurotiomycetes</taxon>
        <taxon>Eurotiomycetidae</taxon>
        <taxon>Eurotiales</taxon>
        <taxon>Aspergillaceae</taxon>
        <taxon>Aspergillus</taxon>
        <taxon>Aspergillus subgen. Circumdati</taxon>
    </lineage>
</organism>
<sequence>MGVKKDDDKDETLTTKTYGTLFTKILARYQGSGTGIGTTGYYVQQNADNLAYYALAKYVMSKNYNVYLHLPLVTYKIDGPPYPGTLAIFVSEDSDFYMNTTTNNLAVWDSSPGRDYPGCSDDENESEVGSPLSIDGFAPASAYPDDYNSQVSTWIEALRSTDGGSNPGSGGEAGQQIAIVSYINLLGDPASWERLLAYDSGKVSVLVANILYGPDYVIEKNWKSIIDQAASQGKKIIDYIQTGYLGPNPYSNLPNDAYMQAVIGAVSDDMSLINNPAKVTSSYITGLPSDVVVFSSDYSSVTLTWSSVKNALSYAWRCPQLISASTKSLPAKGTIANVGFTQNGDTVTYKVDVLVPYAFVRLFIGIKQEEKVGFHLPIHGWPIDKAGVDFLGVQWHQVVNYLVEGNDFYPGFYKYTGAWYETTTANADWSWSSIGVAPQSQDGYAYTWNVPLAGTDAVASEYVIQGQGYAPYRNVFMGTLHHYSTFP</sequence>
<evidence type="ECO:0000256" key="1">
    <source>
        <dbReference type="SAM" id="MobiDB-lite"/>
    </source>
</evidence>